<dbReference type="SUPFAM" id="SSF50800">
    <property type="entry name" value="PK beta-barrel domain-like"/>
    <property type="match status" value="1"/>
</dbReference>
<protein>
    <submittedName>
        <fullName evidence="2">MOSC domain-containing protein</fullName>
    </submittedName>
</protein>
<reference evidence="2 3" key="1">
    <citation type="submission" date="2024-06" db="EMBL/GenBank/DDBJ databases">
        <title>Thioclava kandeliae sp. nov. from a rhizosphere soil sample of Kandelia candel in a mangrove.</title>
        <authorList>
            <person name="Mu T."/>
        </authorList>
    </citation>
    <scope>NUCLEOTIDE SEQUENCE [LARGE SCALE GENOMIC DNA]</scope>
    <source>
        <strain evidence="2 3">CPCC 100088</strain>
    </source>
</reference>
<dbReference type="InterPro" id="IPR005302">
    <property type="entry name" value="MoCF_Sase_C"/>
</dbReference>
<organism evidence="2 3">
    <name type="scientific">Thioclava kandeliae</name>
    <dbReference type="NCBI Taxonomy" id="3070818"/>
    <lineage>
        <taxon>Bacteria</taxon>
        <taxon>Pseudomonadati</taxon>
        <taxon>Pseudomonadota</taxon>
        <taxon>Alphaproteobacteria</taxon>
        <taxon>Rhodobacterales</taxon>
        <taxon>Paracoccaceae</taxon>
        <taxon>Thioclava</taxon>
    </lineage>
</organism>
<comment type="caution">
    <text evidence="2">The sequence shown here is derived from an EMBL/GenBank/DDBJ whole genome shotgun (WGS) entry which is preliminary data.</text>
</comment>
<keyword evidence="3" id="KW-1185">Reference proteome</keyword>
<dbReference type="Gene3D" id="2.40.33.20">
    <property type="entry name" value="PK beta-barrel domain-like"/>
    <property type="match status" value="1"/>
</dbReference>
<dbReference type="Pfam" id="PF03476">
    <property type="entry name" value="MOSC_N"/>
    <property type="match status" value="1"/>
</dbReference>
<dbReference type="EMBL" id="JAYWLC010000017">
    <property type="protein sequence ID" value="MER5173272.1"/>
    <property type="molecule type" value="Genomic_DNA"/>
</dbReference>
<dbReference type="InterPro" id="IPR011037">
    <property type="entry name" value="Pyrv_Knase-like_insert_dom_sf"/>
</dbReference>
<evidence type="ECO:0000313" key="2">
    <source>
        <dbReference type="EMBL" id="MER5173272.1"/>
    </source>
</evidence>
<evidence type="ECO:0000313" key="3">
    <source>
        <dbReference type="Proteomes" id="UP001438953"/>
    </source>
</evidence>
<dbReference type="RefSeq" id="WP_350938582.1">
    <property type="nucleotide sequence ID" value="NZ_JAYWLC010000017.1"/>
</dbReference>
<dbReference type="Proteomes" id="UP001438953">
    <property type="component" value="Unassembled WGS sequence"/>
</dbReference>
<proteinExistence type="predicted"/>
<sequence length="252" mass="27666">MTGILSHIFRHPIKAIGAEAINSASLTEGRALPLDRVWAVLHERSKIELREGRADWAQKLNFVVGVSAPALMAVTLETRGEAFCLSHPTKDPLVFSPQNAEDHARFLAWLDDLWPAHRPRPTGLVAAIDQPLTDQKTPVLSLIGTGSLGDLSQAAGTTLDMRRFRANLWVSGWGAMAEQELVEKRLRLGEAELEVVEPVGRCRATDGNPETGARDQDLLKLLKDRYGHTNFGIFVRVTKPGQIATGSKIEVI</sequence>
<accession>A0ABV1SK49</accession>
<dbReference type="Pfam" id="PF03473">
    <property type="entry name" value="MOSC"/>
    <property type="match status" value="1"/>
</dbReference>
<feature type="domain" description="MOSC" evidence="1">
    <location>
        <begin position="113"/>
        <end position="252"/>
    </location>
</feature>
<dbReference type="InterPro" id="IPR005303">
    <property type="entry name" value="MOCOS_middle"/>
</dbReference>
<dbReference type="PROSITE" id="PS51340">
    <property type="entry name" value="MOSC"/>
    <property type="match status" value="1"/>
</dbReference>
<name>A0ABV1SK49_9RHOB</name>
<gene>
    <name evidence="2" type="ORF">VSX56_16005</name>
</gene>
<evidence type="ECO:0000259" key="1">
    <source>
        <dbReference type="PROSITE" id="PS51340"/>
    </source>
</evidence>